<protein>
    <recommendedName>
        <fullName evidence="2">phosphoglycerate mutase (2,3-diphosphoglycerate-dependent)</fullName>
        <ecNumber evidence="2">5.4.2.11</ecNumber>
    </recommendedName>
</protein>
<dbReference type="RefSeq" id="WP_179547966.1">
    <property type="nucleotide sequence ID" value="NZ_BSEW01000002.1"/>
</dbReference>
<feature type="binding site" evidence="5">
    <location>
        <position position="76"/>
    </location>
    <ligand>
        <name>substrate</name>
    </ligand>
</feature>
<dbReference type="InterPro" id="IPR001345">
    <property type="entry name" value="PG/BPGM_mutase_AS"/>
</dbReference>
<dbReference type="InterPro" id="IPR029033">
    <property type="entry name" value="His_PPase_superfam"/>
</dbReference>
<reference evidence="6 7" key="1">
    <citation type="submission" date="2020-07" db="EMBL/GenBank/DDBJ databases">
        <title>Sequencing the genomes of 1000 actinobacteria strains.</title>
        <authorList>
            <person name="Klenk H.-P."/>
        </authorList>
    </citation>
    <scope>NUCLEOTIDE SEQUENCE [LARGE SCALE GENOMIC DNA]</scope>
    <source>
        <strain evidence="6 7">DSM 26474</strain>
    </source>
</reference>
<evidence type="ECO:0000256" key="3">
    <source>
        <dbReference type="ARBA" id="ARBA00023152"/>
    </source>
</evidence>
<keyword evidence="3" id="KW-0324">Glycolysis</keyword>
<dbReference type="Gene3D" id="3.40.50.1240">
    <property type="entry name" value="Phosphoglycerate mutase-like"/>
    <property type="match status" value="1"/>
</dbReference>
<dbReference type="InterPro" id="IPR005952">
    <property type="entry name" value="Phosphogly_mut1"/>
</dbReference>
<feature type="binding site" evidence="5">
    <location>
        <begin position="10"/>
        <end position="17"/>
    </location>
    <ligand>
        <name>substrate</name>
    </ligand>
</feature>
<dbReference type="Pfam" id="PF00300">
    <property type="entry name" value="His_Phos_1"/>
    <property type="match status" value="1"/>
</dbReference>
<evidence type="ECO:0000256" key="4">
    <source>
        <dbReference type="ARBA" id="ARBA00023235"/>
    </source>
</evidence>
<evidence type="ECO:0000256" key="1">
    <source>
        <dbReference type="ARBA" id="ARBA00006717"/>
    </source>
</evidence>
<evidence type="ECO:0000313" key="7">
    <source>
        <dbReference type="Proteomes" id="UP000549913"/>
    </source>
</evidence>
<dbReference type="PROSITE" id="PS00175">
    <property type="entry name" value="PG_MUTASE"/>
    <property type="match status" value="1"/>
</dbReference>
<sequence length="243" mass="26847">MGARELWLVRHGESTANVQATAAQEAGDETIEVEWRDADVPLSPLGEQQAAALGAWIAEHAEFGVPNTVWSSSYLRARQTIEIALAEAGVEMTPRVDERLRDRELGILDRLTAVGVEARFPEEAARRRWLGKFYYRPPGGESWADVALRIRSFLADVDDVDDEGTALVAAHDAVVMLFLYVCGEMGEEEILDFAQDHTVTNASVTRLVRPSGQGRWRVATFAEHEHLDALAAPTEHPGDTDDQ</sequence>
<dbReference type="AlphaFoldDB" id="A0A852SQ04"/>
<organism evidence="6 7">
    <name type="scientific">Herbiconiux flava</name>
    <dbReference type="NCBI Taxonomy" id="881268"/>
    <lineage>
        <taxon>Bacteria</taxon>
        <taxon>Bacillati</taxon>
        <taxon>Actinomycetota</taxon>
        <taxon>Actinomycetes</taxon>
        <taxon>Micrococcales</taxon>
        <taxon>Microbacteriaceae</taxon>
        <taxon>Herbiconiux</taxon>
    </lineage>
</organism>
<name>A0A852SQ04_9MICO</name>
<proteinExistence type="inferred from homology"/>
<keyword evidence="4" id="KW-0413">Isomerase</keyword>
<dbReference type="PANTHER" id="PTHR11931">
    <property type="entry name" value="PHOSPHOGLYCERATE MUTASE"/>
    <property type="match status" value="1"/>
</dbReference>
<accession>A0A852SQ04</accession>
<comment type="similarity">
    <text evidence="1">Belongs to the phosphoglycerate mutase family. BPG-dependent PGAM subfamily.</text>
</comment>
<dbReference type="SUPFAM" id="SSF53254">
    <property type="entry name" value="Phosphoglycerate mutase-like"/>
    <property type="match status" value="1"/>
</dbReference>
<dbReference type="InterPro" id="IPR013078">
    <property type="entry name" value="His_Pase_superF_clade-1"/>
</dbReference>
<keyword evidence="7" id="KW-1185">Reference proteome</keyword>
<dbReference type="GO" id="GO:0006096">
    <property type="term" value="P:glycolytic process"/>
    <property type="evidence" value="ECO:0007669"/>
    <property type="project" value="UniProtKB-KW"/>
</dbReference>
<comment type="caution">
    <text evidence="6">The sequence shown here is derived from an EMBL/GenBank/DDBJ whole genome shotgun (WGS) entry which is preliminary data.</text>
</comment>
<evidence type="ECO:0000256" key="2">
    <source>
        <dbReference type="ARBA" id="ARBA00012028"/>
    </source>
</evidence>
<dbReference type="EMBL" id="JACCBM010000001">
    <property type="protein sequence ID" value="NYD70921.1"/>
    <property type="molecule type" value="Genomic_DNA"/>
</dbReference>
<dbReference type="SMART" id="SM00855">
    <property type="entry name" value="PGAM"/>
    <property type="match status" value="1"/>
</dbReference>
<dbReference type="Proteomes" id="UP000549913">
    <property type="component" value="Unassembled WGS sequence"/>
</dbReference>
<gene>
    <name evidence="6" type="ORF">BJ984_002079</name>
</gene>
<dbReference type="CDD" id="cd07067">
    <property type="entry name" value="HP_PGM_like"/>
    <property type="match status" value="1"/>
</dbReference>
<evidence type="ECO:0000313" key="6">
    <source>
        <dbReference type="EMBL" id="NYD70921.1"/>
    </source>
</evidence>
<dbReference type="GO" id="GO:0004619">
    <property type="term" value="F:phosphoglycerate mutase activity"/>
    <property type="evidence" value="ECO:0007669"/>
    <property type="project" value="UniProtKB-EC"/>
</dbReference>
<evidence type="ECO:0000256" key="5">
    <source>
        <dbReference type="PIRSR" id="PIRSR613078-2"/>
    </source>
</evidence>
<dbReference type="EC" id="5.4.2.11" evidence="2"/>